<keyword evidence="7 9" id="KW-0012">Acyltransferase</keyword>
<accession>A0A168DNR5</accession>
<dbReference type="InterPro" id="IPR016181">
    <property type="entry name" value="Acyl_CoA_acyltransferase"/>
</dbReference>
<dbReference type="FunFam" id="3.40.630.30:FF:000042">
    <property type="entry name" value="Glycylpeptide N-tetradecanoyltransferase"/>
    <property type="match status" value="1"/>
</dbReference>
<dbReference type="InterPro" id="IPR022677">
    <property type="entry name" value="NMT_C"/>
</dbReference>
<comment type="caution">
    <text evidence="14">The sequence shown here is derived from an EMBL/GenBank/DDBJ whole genome shotgun (WGS) entry which is preliminary data.</text>
</comment>
<protein>
    <recommendedName>
        <fullName evidence="5 9">Glycylpeptide N-tetradecanoyltransferase</fullName>
        <ecNumber evidence="4 9">2.3.1.97</ecNumber>
    </recommendedName>
</protein>
<dbReference type="EC" id="2.3.1.97" evidence="4 9"/>
<evidence type="ECO:0000313" key="14">
    <source>
        <dbReference type="EMBL" id="KZZ97947.1"/>
    </source>
</evidence>
<evidence type="ECO:0000259" key="13">
    <source>
        <dbReference type="Pfam" id="PF02799"/>
    </source>
</evidence>
<dbReference type="PROSITE" id="PS00975">
    <property type="entry name" value="NMT_1"/>
    <property type="match status" value="1"/>
</dbReference>
<dbReference type="OrthoDB" id="60315at2759"/>
<gene>
    <name evidence="14" type="ORF">AAP_00208</name>
</gene>
<dbReference type="EMBL" id="AZGZ01000001">
    <property type="protein sequence ID" value="KZZ97947.1"/>
    <property type="molecule type" value="Genomic_DNA"/>
</dbReference>
<feature type="domain" description="Glycylpeptide N-tetradecanoyltransferase C-terminal" evidence="13">
    <location>
        <begin position="295"/>
        <end position="373"/>
    </location>
</feature>
<organism evidence="14 15">
    <name type="scientific">Ascosphaera apis ARSEF 7405</name>
    <dbReference type="NCBI Taxonomy" id="392613"/>
    <lineage>
        <taxon>Eukaryota</taxon>
        <taxon>Fungi</taxon>
        <taxon>Dikarya</taxon>
        <taxon>Ascomycota</taxon>
        <taxon>Pezizomycotina</taxon>
        <taxon>Eurotiomycetes</taxon>
        <taxon>Eurotiomycetidae</taxon>
        <taxon>Onygenales</taxon>
        <taxon>Ascosphaeraceae</taxon>
        <taxon>Ascosphaera</taxon>
    </lineage>
</organism>
<reference evidence="14 15" key="1">
    <citation type="journal article" date="2016" name="Genome Biol. Evol.">
        <title>Divergent and convergent evolution of fungal pathogenicity.</title>
        <authorList>
            <person name="Shang Y."/>
            <person name="Xiao G."/>
            <person name="Zheng P."/>
            <person name="Cen K."/>
            <person name="Zhan S."/>
            <person name="Wang C."/>
        </authorList>
    </citation>
    <scope>NUCLEOTIDE SEQUENCE [LARGE SCALE GENOMIC DNA]</scope>
    <source>
        <strain evidence="14 15">ARSEF 7405</strain>
    </source>
</reference>
<dbReference type="PANTHER" id="PTHR11377:SF5">
    <property type="entry name" value="GLYCYLPEPTIDE N-TETRADECANOYLTRANSFERASE"/>
    <property type="match status" value="1"/>
</dbReference>
<comment type="catalytic activity">
    <reaction evidence="8 9">
        <text>N-terminal glycyl-[protein] + tetradecanoyl-CoA = N-tetradecanoylglycyl-[protein] + CoA + H(+)</text>
        <dbReference type="Rhea" id="RHEA:15521"/>
        <dbReference type="Rhea" id="RHEA-COMP:12666"/>
        <dbReference type="Rhea" id="RHEA-COMP:12667"/>
        <dbReference type="ChEBI" id="CHEBI:15378"/>
        <dbReference type="ChEBI" id="CHEBI:57287"/>
        <dbReference type="ChEBI" id="CHEBI:57385"/>
        <dbReference type="ChEBI" id="CHEBI:64723"/>
        <dbReference type="ChEBI" id="CHEBI:133050"/>
        <dbReference type="EC" id="2.3.1.97"/>
    </reaction>
</comment>
<evidence type="ECO:0000256" key="4">
    <source>
        <dbReference type="ARBA" id="ARBA00012923"/>
    </source>
</evidence>
<dbReference type="InterPro" id="IPR022676">
    <property type="entry name" value="NMT_N"/>
</dbReference>
<evidence type="ECO:0000256" key="8">
    <source>
        <dbReference type="ARBA" id="ARBA00048276"/>
    </source>
</evidence>
<dbReference type="AlphaFoldDB" id="A0A168DNR5"/>
<dbReference type="PANTHER" id="PTHR11377">
    <property type="entry name" value="N-MYRISTOYL TRANSFERASE"/>
    <property type="match status" value="1"/>
</dbReference>
<evidence type="ECO:0000259" key="12">
    <source>
        <dbReference type="Pfam" id="PF01233"/>
    </source>
</evidence>
<dbReference type="VEuPathDB" id="FungiDB:AAP_00208"/>
<proteinExistence type="inferred from homology"/>
<evidence type="ECO:0000256" key="3">
    <source>
        <dbReference type="ARBA" id="ARBA00011245"/>
    </source>
</evidence>
<dbReference type="InterPro" id="IPR022678">
    <property type="entry name" value="NMT_CS"/>
</dbReference>
<dbReference type="Pfam" id="PF02799">
    <property type="entry name" value="NMT_C"/>
    <property type="match status" value="1"/>
</dbReference>
<comment type="subunit">
    <text evidence="3">Monomer.</text>
</comment>
<evidence type="ECO:0000256" key="10">
    <source>
        <dbReference type="RuleBase" id="RU004178"/>
    </source>
</evidence>
<dbReference type="Pfam" id="PF01233">
    <property type="entry name" value="NMT"/>
    <property type="match status" value="1"/>
</dbReference>
<dbReference type="Proteomes" id="UP000242877">
    <property type="component" value="Unassembled WGS sequence"/>
</dbReference>
<dbReference type="SUPFAM" id="SSF55729">
    <property type="entry name" value="Acyl-CoA N-acyltransferases (Nat)"/>
    <property type="match status" value="2"/>
</dbReference>
<dbReference type="GO" id="GO:0004379">
    <property type="term" value="F:glycylpeptide N-tetradecanoyltransferase activity"/>
    <property type="evidence" value="ECO:0007669"/>
    <property type="project" value="UniProtKB-EC"/>
</dbReference>
<keyword evidence="6 9" id="KW-0808">Transferase</keyword>
<feature type="domain" description="Glycylpeptide N-tetradecanoyltransferase N-terminal" evidence="12">
    <location>
        <begin position="127"/>
        <end position="281"/>
    </location>
</feature>
<evidence type="ECO:0000256" key="9">
    <source>
        <dbReference type="RuleBase" id="RU000586"/>
    </source>
</evidence>
<sequence>MTGNDKKEDPARGQDNDDKGSDNGKGKQPVLPQAVEEPKVASKMSNDAIQTLLDLNPTLRNELSGLSKDQVKEALRKMDIAELLTGLSVNPKNQKDMASYKFWKTQPVIHFDETNKKDIEDGPIKMIDPSKVSKEPDALIEGFEWATLDLDEPKQLKELYDLLAGHYVEDVNAMFRFNYSTSFLNWALKSPGWKKNWHVGVRAVKSQKLVASICGIPVTINVRGKSLKVVEINFLCIHKKLRSKRLAPVLIKEITRRAYVDGTFQAVYTVGSVIPTPVSVCRYYHRALNWPKLYDVGFSPLPRGSTKQRQVIKYKLPDHTSTRGLRPMEKRDVDAVHDLLTRYLKRSKLHQEFSKEEVAHLMIHPPSEDQTVWATAQLDGGVNEKNLPDEKRRGGIGMILV</sequence>
<evidence type="ECO:0000256" key="1">
    <source>
        <dbReference type="ARBA" id="ARBA00003900"/>
    </source>
</evidence>
<evidence type="ECO:0000313" key="15">
    <source>
        <dbReference type="Proteomes" id="UP000242877"/>
    </source>
</evidence>
<name>A0A168DNR5_9EURO</name>
<feature type="region of interest" description="Disordered" evidence="11">
    <location>
        <begin position="1"/>
        <end position="43"/>
    </location>
</feature>
<dbReference type="GO" id="GO:0005829">
    <property type="term" value="C:cytosol"/>
    <property type="evidence" value="ECO:0007669"/>
    <property type="project" value="EnsemblFungi"/>
</dbReference>
<feature type="compositionally biased region" description="Basic and acidic residues" evidence="11">
    <location>
        <begin position="1"/>
        <end position="25"/>
    </location>
</feature>
<evidence type="ECO:0000256" key="5">
    <source>
        <dbReference type="ARBA" id="ARBA00022240"/>
    </source>
</evidence>
<comment type="function">
    <text evidence="1 9">Adds a myristoyl group to the N-terminal glycine residue of certain cellular proteins.</text>
</comment>
<dbReference type="Gene3D" id="3.40.630.170">
    <property type="match status" value="1"/>
</dbReference>
<evidence type="ECO:0000256" key="2">
    <source>
        <dbReference type="ARBA" id="ARBA00009469"/>
    </source>
</evidence>
<comment type="similarity">
    <text evidence="2 10">Belongs to the NMT family.</text>
</comment>
<dbReference type="InterPro" id="IPR000903">
    <property type="entry name" value="NMT"/>
</dbReference>
<keyword evidence="15" id="KW-1185">Reference proteome</keyword>
<evidence type="ECO:0000256" key="7">
    <source>
        <dbReference type="ARBA" id="ARBA00023315"/>
    </source>
</evidence>
<evidence type="ECO:0000256" key="6">
    <source>
        <dbReference type="ARBA" id="ARBA00022679"/>
    </source>
</evidence>
<evidence type="ECO:0000256" key="11">
    <source>
        <dbReference type="SAM" id="MobiDB-lite"/>
    </source>
</evidence>